<gene>
    <name evidence="2" type="ORF">OESDEN_14917</name>
</gene>
<protein>
    <submittedName>
        <fullName evidence="2">Uncharacterized protein</fullName>
    </submittedName>
</protein>
<sequence length="33" mass="3506">MLEPPRSMTSLSPTSLSGSTQMGPFGTTAEHLR</sequence>
<reference evidence="2 3" key="1">
    <citation type="submission" date="2014-03" db="EMBL/GenBank/DDBJ databases">
        <title>Draft genome of the hookworm Oesophagostomum dentatum.</title>
        <authorList>
            <person name="Mitreva M."/>
        </authorList>
    </citation>
    <scope>NUCLEOTIDE SEQUENCE [LARGE SCALE GENOMIC DNA]</scope>
    <source>
        <strain evidence="2 3">OD-Hann</strain>
    </source>
</reference>
<proteinExistence type="predicted"/>
<evidence type="ECO:0000256" key="1">
    <source>
        <dbReference type="SAM" id="MobiDB-lite"/>
    </source>
</evidence>
<accession>A0A0B1SN91</accession>
<evidence type="ECO:0000313" key="2">
    <source>
        <dbReference type="EMBL" id="KHJ85361.1"/>
    </source>
</evidence>
<evidence type="ECO:0000313" key="3">
    <source>
        <dbReference type="Proteomes" id="UP000053660"/>
    </source>
</evidence>
<organism evidence="2 3">
    <name type="scientific">Oesophagostomum dentatum</name>
    <name type="common">Nodular worm</name>
    <dbReference type="NCBI Taxonomy" id="61180"/>
    <lineage>
        <taxon>Eukaryota</taxon>
        <taxon>Metazoa</taxon>
        <taxon>Ecdysozoa</taxon>
        <taxon>Nematoda</taxon>
        <taxon>Chromadorea</taxon>
        <taxon>Rhabditida</taxon>
        <taxon>Rhabditina</taxon>
        <taxon>Rhabditomorpha</taxon>
        <taxon>Strongyloidea</taxon>
        <taxon>Strongylidae</taxon>
        <taxon>Oesophagostomum</taxon>
    </lineage>
</organism>
<feature type="compositionally biased region" description="Low complexity" evidence="1">
    <location>
        <begin position="1"/>
        <end position="20"/>
    </location>
</feature>
<dbReference type="Proteomes" id="UP000053660">
    <property type="component" value="Unassembled WGS sequence"/>
</dbReference>
<name>A0A0B1SN91_OESDE</name>
<feature type="non-terminal residue" evidence="2">
    <location>
        <position position="33"/>
    </location>
</feature>
<dbReference type="EMBL" id="KN564208">
    <property type="protein sequence ID" value="KHJ85361.1"/>
    <property type="molecule type" value="Genomic_DNA"/>
</dbReference>
<dbReference type="AlphaFoldDB" id="A0A0B1SN91"/>
<keyword evidence="3" id="KW-1185">Reference proteome</keyword>
<feature type="region of interest" description="Disordered" evidence="1">
    <location>
        <begin position="1"/>
        <end position="33"/>
    </location>
</feature>